<dbReference type="PIRSF" id="PIRSF000808">
    <property type="entry name" value="GalT"/>
    <property type="match status" value="1"/>
</dbReference>
<feature type="domain" description="Galactose-1-phosphate uridyl transferase N-terminal" evidence="6">
    <location>
        <begin position="80"/>
        <end position="156"/>
    </location>
</feature>
<feature type="binding site" evidence="5">
    <location>
        <position position="94"/>
    </location>
    <ligand>
        <name>Zn(2+)</name>
        <dbReference type="ChEBI" id="CHEBI:29105"/>
    </ligand>
</feature>
<feature type="active site" description="Tele-UMP-histidine intermediate" evidence="4">
    <location>
        <position position="146"/>
    </location>
</feature>
<feature type="binding site" evidence="5">
    <location>
        <position position="39"/>
    </location>
    <ligand>
        <name>Zn(2+)</name>
        <dbReference type="ChEBI" id="CHEBI:29105"/>
    </ligand>
</feature>
<dbReference type="SUPFAM" id="SSF54197">
    <property type="entry name" value="HIT-like"/>
    <property type="match status" value="2"/>
</dbReference>
<dbReference type="GO" id="GO:0008108">
    <property type="term" value="F:UDP-glucose:hexose-1-phosphate uridylyltransferase activity"/>
    <property type="evidence" value="ECO:0007669"/>
    <property type="project" value="InterPro"/>
</dbReference>
<evidence type="ECO:0000259" key="6">
    <source>
        <dbReference type="Pfam" id="PF01087"/>
    </source>
</evidence>
<dbReference type="PANTHER" id="PTHR42763:SF2">
    <property type="entry name" value="ADP-GLUCOSE PHOSPHORYLASE"/>
    <property type="match status" value="1"/>
</dbReference>
<evidence type="ECO:0000256" key="4">
    <source>
        <dbReference type="PIRSR" id="PIRSR000808-1"/>
    </source>
</evidence>
<dbReference type="InterPro" id="IPR053177">
    <property type="entry name" value="ADP-glucose_phosphorylase"/>
</dbReference>
<comment type="caution">
    <text evidence="7">The sequence shown here is derived from an EMBL/GenBank/DDBJ whole genome shotgun (WGS) entry which is preliminary data.</text>
</comment>
<evidence type="ECO:0000256" key="2">
    <source>
        <dbReference type="ARBA" id="ARBA00022695"/>
    </source>
</evidence>
<reference evidence="7" key="1">
    <citation type="submission" date="2021-01" db="EMBL/GenBank/DDBJ databases">
        <title>Whole genome shotgun sequence of Actinoplanes rishiriensis NBRC 108556.</title>
        <authorList>
            <person name="Komaki H."/>
            <person name="Tamura T."/>
        </authorList>
    </citation>
    <scope>NUCLEOTIDE SEQUENCE</scope>
    <source>
        <strain evidence="7">NBRC 108556</strain>
    </source>
</reference>
<dbReference type="AlphaFoldDB" id="A0A919KBG9"/>
<dbReference type="GO" id="GO:0006012">
    <property type="term" value="P:galactose metabolic process"/>
    <property type="evidence" value="ECO:0007669"/>
    <property type="project" value="InterPro"/>
</dbReference>
<name>A0A919KBG9_9ACTN</name>
<dbReference type="InterPro" id="IPR005849">
    <property type="entry name" value="GalP_Utransf_N"/>
</dbReference>
<accession>A0A919KBG9</accession>
<protein>
    <submittedName>
        <fullName evidence="7">Galactose-1-phosphate uridylyltransferase</fullName>
    </submittedName>
</protein>
<keyword evidence="8" id="KW-1185">Reference proteome</keyword>
<dbReference type="Proteomes" id="UP000636960">
    <property type="component" value="Unassembled WGS sequence"/>
</dbReference>
<dbReference type="PANTHER" id="PTHR42763">
    <property type="entry name" value="ADP-GLUCOSE PHOSPHORYLASE"/>
    <property type="match status" value="1"/>
</dbReference>
<proteinExistence type="predicted"/>
<dbReference type="InterPro" id="IPR001937">
    <property type="entry name" value="GalP_UDPtransf1"/>
</dbReference>
<dbReference type="InterPro" id="IPR036265">
    <property type="entry name" value="HIT-like_sf"/>
</dbReference>
<comment type="cofactor">
    <cofactor evidence="5">
        <name>Zn(2+)</name>
        <dbReference type="ChEBI" id="CHEBI:29105"/>
    </cofactor>
    <text evidence="5">Binds 1 zinc ion per subunit.</text>
</comment>
<keyword evidence="5" id="KW-0862">Zinc</keyword>
<dbReference type="RefSeq" id="WP_203791122.1">
    <property type="nucleotide sequence ID" value="NZ_BOMV01000119.1"/>
</dbReference>
<evidence type="ECO:0000256" key="3">
    <source>
        <dbReference type="ARBA" id="ARBA00023277"/>
    </source>
</evidence>
<dbReference type="Gene3D" id="3.30.428.10">
    <property type="entry name" value="HIT-like"/>
    <property type="match status" value="2"/>
</dbReference>
<evidence type="ECO:0000256" key="1">
    <source>
        <dbReference type="ARBA" id="ARBA00022679"/>
    </source>
</evidence>
<evidence type="ECO:0000256" key="5">
    <source>
        <dbReference type="PIRSR" id="PIRSR000808-3"/>
    </source>
</evidence>
<keyword evidence="2 7" id="KW-0548">Nucleotidyltransferase</keyword>
<gene>
    <name evidence="7" type="ORF">Ari01nite_95580</name>
</gene>
<sequence>MGPEYRVDPETGDWHIVAPARAARPTDLSGSSADACPFCPGREGLTPPAVFRTPADRRLPWQVRIVPNRYAVVAPGPGDAATGTHDVVIESPNHDGDLRFADSTQTAEVLGAMRERCRVLEARRPGAIVVFRNHGVAAGTSLRHPHSQIVSLDKVPPGLARRWRHARSFFDETGRCLAEDLACAERSAGVRVVEDTGDILVYQPRAASVSHQTVLIADDPSAGLAGASDAALSAMAEALPRVAAGLAAVRDDPAYNLVVHAGPVGDETAARWYRWYVGLYPRVSRRAGLELATGLGINPTVPEQTAPALRRAMAVRES</sequence>
<dbReference type="EMBL" id="BOMV01000119">
    <property type="protein sequence ID" value="GIF02094.1"/>
    <property type="molecule type" value="Genomic_DNA"/>
</dbReference>
<keyword evidence="1" id="KW-0808">Transferase</keyword>
<keyword evidence="3" id="KW-0119">Carbohydrate metabolism</keyword>
<organism evidence="7 8">
    <name type="scientific">Paractinoplanes rishiriensis</name>
    <dbReference type="NCBI Taxonomy" id="1050105"/>
    <lineage>
        <taxon>Bacteria</taxon>
        <taxon>Bacillati</taxon>
        <taxon>Actinomycetota</taxon>
        <taxon>Actinomycetes</taxon>
        <taxon>Micromonosporales</taxon>
        <taxon>Micromonosporaceae</taxon>
        <taxon>Paractinoplanes</taxon>
    </lineage>
</organism>
<feature type="binding site" evidence="5">
    <location>
        <position position="144"/>
    </location>
    <ligand>
        <name>Zn(2+)</name>
        <dbReference type="ChEBI" id="CHEBI:29105"/>
    </ligand>
</feature>
<evidence type="ECO:0000313" key="7">
    <source>
        <dbReference type="EMBL" id="GIF02094.1"/>
    </source>
</evidence>
<evidence type="ECO:0000313" key="8">
    <source>
        <dbReference type="Proteomes" id="UP000636960"/>
    </source>
</evidence>
<keyword evidence="5" id="KW-0479">Metal-binding</keyword>
<dbReference type="Pfam" id="PF01087">
    <property type="entry name" value="GalP_UDP_transf"/>
    <property type="match status" value="1"/>
</dbReference>
<feature type="binding site" evidence="5">
    <location>
        <position position="36"/>
    </location>
    <ligand>
        <name>Zn(2+)</name>
        <dbReference type="ChEBI" id="CHEBI:29105"/>
    </ligand>
</feature>
<dbReference type="GO" id="GO:0008270">
    <property type="term" value="F:zinc ion binding"/>
    <property type="evidence" value="ECO:0007669"/>
    <property type="project" value="InterPro"/>
</dbReference>